<reference evidence="4" key="1">
    <citation type="submission" date="2022-12" db="EMBL/GenBank/DDBJ databases">
        <authorList>
            <person name="Krivoruchko A.V."/>
            <person name="Elkin A."/>
        </authorList>
    </citation>
    <scope>NUCLEOTIDE SEQUENCE</scope>
    <source>
        <strain evidence="4">IEGM 1391</strain>
    </source>
</reference>
<name>A0ABT4MED1_9NOCA</name>
<feature type="signal peptide" evidence="2">
    <location>
        <begin position="1"/>
        <end position="20"/>
    </location>
</feature>
<evidence type="ECO:0000259" key="3">
    <source>
        <dbReference type="Pfam" id="PF18702"/>
    </source>
</evidence>
<protein>
    <submittedName>
        <fullName evidence="4">DUF5642 family protein</fullName>
    </submittedName>
</protein>
<dbReference type="EMBL" id="JAPWIJ010000003">
    <property type="protein sequence ID" value="MCZ4518420.1"/>
    <property type="molecule type" value="Genomic_DNA"/>
</dbReference>
<feature type="chain" id="PRO_5046232730" evidence="2">
    <location>
        <begin position="21"/>
        <end position="236"/>
    </location>
</feature>
<keyword evidence="2" id="KW-0732">Signal</keyword>
<dbReference type="Pfam" id="PF18702">
    <property type="entry name" value="DUF5642"/>
    <property type="match status" value="1"/>
</dbReference>
<proteinExistence type="predicted"/>
<accession>A0ABT4MED1</accession>
<evidence type="ECO:0000256" key="2">
    <source>
        <dbReference type="SAM" id="SignalP"/>
    </source>
</evidence>
<dbReference type="Proteomes" id="UP001081071">
    <property type="component" value="Unassembled WGS sequence"/>
</dbReference>
<gene>
    <name evidence="4" type="ORF">O4220_07815</name>
</gene>
<feature type="region of interest" description="Disordered" evidence="1">
    <location>
        <begin position="32"/>
        <end position="54"/>
    </location>
</feature>
<evidence type="ECO:0000313" key="5">
    <source>
        <dbReference type="Proteomes" id="UP001081071"/>
    </source>
</evidence>
<keyword evidence="5" id="KW-1185">Reference proteome</keyword>
<organism evidence="4 5">
    <name type="scientific">Rhodococcus ruber</name>
    <dbReference type="NCBI Taxonomy" id="1830"/>
    <lineage>
        <taxon>Bacteria</taxon>
        <taxon>Bacillati</taxon>
        <taxon>Actinomycetota</taxon>
        <taxon>Actinomycetes</taxon>
        <taxon>Mycobacteriales</taxon>
        <taxon>Nocardiaceae</taxon>
        <taxon>Rhodococcus</taxon>
    </lineage>
</organism>
<dbReference type="RefSeq" id="WP_269603094.1">
    <property type="nucleotide sequence ID" value="NZ_JAPWIJ010000003.1"/>
</dbReference>
<evidence type="ECO:0000256" key="1">
    <source>
        <dbReference type="SAM" id="MobiDB-lite"/>
    </source>
</evidence>
<evidence type="ECO:0000313" key="4">
    <source>
        <dbReference type="EMBL" id="MCZ4518420.1"/>
    </source>
</evidence>
<sequence length="236" mass="23763">MSPAARRTRLSIAATSAAIAALVLVGCSSTVTGTPEPSAGAPTSSSQSGADLNSLLIDPSSFPAPYDALVLPQQAISQAAPDLSGIPAGAEVSPAGCKPADQDFGPTGTAMIVGTDNDSRSTISIELTAVDEPLSTRMEQLEQCGEVTATKSGATSTVTSTLTPAPPIDADDTLAVRQTVASGAGGDAVTQSMLTLMAQIDNVRVSATFMSFGSETPDAMTLDELFTAAVQKVKQG</sequence>
<feature type="compositionally biased region" description="Polar residues" evidence="1">
    <location>
        <begin position="32"/>
        <end position="51"/>
    </location>
</feature>
<feature type="domain" description="DUF5642" evidence="3">
    <location>
        <begin position="61"/>
        <end position="210"/>
    </location>
</feature>
<dbReference type="PROSITE" id="PS51257">
    <property type="entry name" value="PROKAR_LIPOPROTEIN"/>
    <property type="match status" value="1"/>
</dbReference>
<dbReference type="InterPro" id="IPR041313">
    <property type="entry name" value="DUF5642"/>
</dbReference>
<comment type="caution">
    <text evidence="4">The sequence shown here is derived from an EMBL/GenBank/DDBJ whole genome shotgun (WGS) entry which is preliminary data.</text>
</comment>